<dbReference type="GO" id="GO:0016740">
    <property type="term" value="F:transferase activity"/>
    <property type="evidence" value="ECO:0007669"/>
    <property type="project" value="UniProtKB-KW"/>
</dbReference>
<dbReference type="Proteomes" id="UP000254079">
    <property type="component" value="Unassembled WGS sequence"/>
</dbReference>
<organism evidence="1 2">
    <name type="scientific">Escherichia coli</name>
    <dbReference type="NCBI Taxonomy" id="562"/>
    <lineage>
        <taxon>Bacteria</taxon>
        <taxon>Pseudomonadati</taxon>
        <taxon>Pseudomonadota</taxon>
        <taxon>Gammaproteobacteria</taxon>
        <taxon>Enterobacterales</taxon>
        <taxon>Enterobacteriaceae</taxon>
        <taxon>Escherichia</taxon>
    </lineage>
</organism>
<sequence length="84" mass="9308">MNMKLKTLFRSGLRCVGFCSTASAVTYPLPTDGSRLVGQNQVITIPEGNTQPLEYFAAEYQMGLSNMMEANPVWIPSCRKAVLY</sequence>
<dbReference type="EMBL" id="UGCP01000002">
    <property type="protein sequence ID" value="STI87273.1"/>
    <property type="molecule type" value="Genomic_DNA"/>
</dbReference>
<dbReference type="EC" id="2.-.-.-" evidence="1"/>
<evidence type="ECO:0000313" key="1">
    <source>
        <dbReference type="EMBL" id="STI87273.1"/>
    </source>
</evidence>
<keyword evidence="1" id="KW-0808">Transferase</keyword>
<name>A0A376UE60_ECOLX</name>
<protein>
    <submittedName>
        <fullName evidence="1">L,D-transpeptidase</fullName>
        <ecNumber evidence="1">2.-.-.-</ecNumber>
    </submittedName>
</protein>
<evidence type="ECO:0000313" key="2">
    <source>
        <dbReference type="Proteomes" id="UP000254079"/>
    </source>
</evidence>
<accession>A0A376UE60</accession>
<proteinExistence type="predicted"/>
<dbReference type="AlphaFoldDB" id="A0A376UE60"/>
<gene>
    <name evidence="1" type="primary">ybiS_1</name>
    <name evidence="1" type="ORF">NCTC8622_06426</name>
</gene>
<reference evidence="1 2" key="1">
    <citation type="submission" date="2018-06" db="EMBL/GenBank/DDBJ databases">
        <authorList>
            <consortium name="Pathogen Informatics"/>
            <person name="Doyle S."/>
        </authorList>
    </citation>
    <scope>NUCLEOTIDE SEQUENCE [LARGE SCALE GENOMIC DNA]</scope>
    <source>
        <strain evidence="1 2">NCTC8622</strain>
    </source>
</reference>